<keyword evidence="1" id="KW-0106">Calcium</keyword>
<dbReference type="OrthoDB" id="270584at2759"/>
<organism evidence="4 5">
    <name type="scientific">Hondaea fermentalgiana</name>
    <dbReference type="NCBI Taxonomy" id="2315210"/>
    <lineage>
        <taxon>Eukaryota</taxon>
        <taxon>Sar</taxon>
        <taxon>Stramenopiles</taxon>
        <taxon>Bigyra</taxon>
        <taxon>Labyrinthulomycetes</taxon>
        <taxon>Thraustochytrida</taxon>
        <taxon>Thraustochytriidae</taxon>
        <taxon>Hondaea</taxon>
    </lineage>
</organism>
<evidence type="ECO:0000256" key="1">
    <source>
        <dbReference type="ARBA" id="ARBA00022837"/>
    </source>
</evidence>
<feature type="region of interest" description="Disordered" evidence="2">
    <location>
        <begin position="352"/>
        <end position="398"/>
    </location>
</feature>
<dbReference type="InParanoid" id="A0A2R5G3X3"/>
<proteinExistence type="predicted"/>
<dbReference type="SUPFAM" id="SSF47473">
    <property type="entry name" value="EF-hand"/>
    <property type="match status" value="1"/>
</dbReference>
<dbReference type="EMBL" id="BEYU01000015">
    <property type="protein sequence ID" value="GBG25726.1"/>
    <property type="molecule type" value="Genomic_DNA"/>
</dbReference>
<dbReference type="GO" id="GO:0005509">
    <property type="term" value="F:calcium ion binding"/>
    <property type="evidence" value="ECO:0007669"/>
    <property type="project" value="InterPro"/>
</dbReference>
<name>A0A2R5G3X3_9STRA</name>
<dbReference type="CDD" id="cd00051">
    <property type="entry name" value="EFh"/>
    <property type="match status" value="2"/>
</dbReference>
<evidence type="ECO:0000256" key="2">
    <source>
        <dbReference type="SAM" id="MobiDB-lite"/>
    </source>
</evidence>
<dbReference type="Gene3D" id="1.10.238.10">
    <property type="entry name" value="EF-hand"/>
    <property type="match status" value="1"/>
</dbReference>
<dbReference type="SMART" id="SM00054">
    <property type="entry name" value="EFh"/>
    <property type="match status" value="2"/>
</dbReference>
<feature type="compositionally biased region" description="Low complexity" evidence="2">
    <location>
        <begin position="458"/>
        <end position="471"/>
    </location>
</feature>
<dbReference type="InterPro" id="IPR011992">
    <property type="entry name" value="EF-hand-dom_pair"/>
</dbReference>
<dbReference type="InterPro" id="IPR018247">
    <property type="entry name" value="EF_Hand_1_Ca_BS"/>
</dbReference>
<accession>A0A2R5G3X3</accession>
<feature type="compositionally biased region" description="Gly residues" evidence="2">
    <location>
        <begin position="424"/>
        <end position="434"/>
    </location>
</feature>
<dbReference type="Pfam" id="PF13833">
    <property type="entry name" value="EF-hand_8"/>
    <property type="match status" value="1"/>
</dbReference>
<feature type="compositionally biased region" description="Low complexity" evidence="2">
    <location>
        <begin position="223"/>
        <end position="234"/>
    </location>
</feature>
<comment type="caution">
    <text evidence="4">The sequence shown here is derived from an EMBL/GenBank/DDBJ whole genome shotgun (WGS) entry which is preliminary data.</text>
</comment>
<dbReference type="Pfam" id="PF13202">
    <property type="entry name" value="EF-hand_5"/>
    <property type="match status" value="1"/>
</dbReference>
<dbReference type="Proteomes" id="UP000241890">
    <property type="component" value="Unassembled WGS sequence"/>
</dbReference>
<dbReference type="InterPro" id="IPR002048">
    <property type="entry name" value="EF_hand_dom"/>
</dbReference>
<evidence type="ECO:0000313" key="4">
    <source>
        <dbReference type="EMBL" id="GBG25726.1"/>
    </source>
</evidence>
<evidence type="ECO:0000259" key="3">
    <source>
        <dbReference type="PROSITE" id="PS50222"/>
    </source>
</evidence>
<dbReference type="PROSITE" id="PS00018">
    <property type="entry name" value="EF_HAND_1"/>
    <property type="match status" value="1"/>
</dbReference>
<feature type="region of interest" description="Disordered" evidence="2">
    <location>
        <begin position="424"/>
        <end position="552"/>
    </location>
</feature>
<evidence type="ECO:0000313" key="5">
    <source>
        <dbReference type="Proteomes" id="UP000241890"/>
    </source>
</evidence>
<reference evidence="4 5" key="1">
    <citation type="submission" date="2017-12" db="EMBL/GenBank/DDBJ databases">
        <title>Sequencing, de novo assembly and annotation of complete genome of a new Thraustochytrid species, strain FCC1311.</title>
        <authorList>
            <person name="Sedici K."/>
            <person name="Godart F."/>
            <person name="Aiese Cigliano R."/>
            <person name="Sanseverino W."/>
            <person name="Barakat M."/>
            <person name="Ortet P."/>
            <person name="Marechal E."/>
            <person name="Cagnac O."/>
            <person name="Amato A."/>
        </authorList>
    </citation>
    <scope>NUCLEOTIDE SEQUENCE [LARGE SCALE GENOMIC DNA]</scope>
</reference>
<gene>
    <name evidence="4" type="ORF">FCC1311_019452</name>
</gene>
<feature type="domain" description="EF-hand" evidence="3">
    <location>
        <begin position="662"/>
        <end position="697"/>
    </location>
</feature>
<feature type="region of interest" description="Disordered" evidence="2">
    <location>
        <begin position="216"/>
        <end position="242"/>
    </location>
</feature>
<keyword evidence="5" id="KW-1185">Reference proteome</keyword>
<dbReference type="PANTHER" id="PTHR23064">
    <property type="entry name" value="TROPONIN"/>
    <property type="match status" value="1"/>
</dbReference>
<dbReference type="PROSITE" id="PS50222">
    <property type="entry name" value="EF_HAND_2"/>
    <property type="match status" value="1"/>
</dbReference>
<dbReference type="InterPro" id="IPR052591">
    <property type="entry name" value="CML21-like"/>
</dbReference>
<protein>
    <submittedName>
        <fullName evidence="4">Calmodulin</fullName>
    </submittedName>
</protein>
<sequence>MQQHSPTNGGLRKGRAAKRDFKSRLENACQIHGTTLERARVPVRGSRKVTYVLDWGRVTGMHNFQNEKGAVKLVPGGFKVAFEASNFVWIAEVQFSIPGGQVTDVPMFRVNPVRKDGSMQEEGSGWLDNISAAFRRALSILNGDVQKEQHRPNGRLYLGIFYPAVQTSLKDILREEPHRHQRLGARGASHMPPPHNITRVKAEGSASMASQLAHRALHQNHTSKSPMQSPSASSMPPPKPMDIRNRALGVPGAGLKAQKAEDSRKRAMADGGHKLLHLATSGQMMKGKTGGLENIEEILQSVLLQIKSNDISDESSAAELMKGMDDADPETTRRVLGMLKEIKRELIVRGTSKRRRLHADDSSETSASSVGSISKRMFSGSDFDPSTPPTVASLHPSSPSLAASLSLNGASGYGSSNLFSGVGSSNGGGKGSQGGRHFTAAHLGNPHHPPLHPTAAQSVSSGPSGTNNGPSAANASSLKGKMGLSALSRGRTSSADSQNHPLRGGLALDDFNTHTTGADAGAGGFGSNSSTASGPRSFRGGAASHGGQSADDHFAGFDSHSIGGFSDPGNLLGTLFTDLEDYETDPNKKLPIIVGCHLSHEGLFLRLAPPDTDGFSEEELANAMTSLRIPAASSIVRATLQAADVNNNGRVSMPEFLNFLKRREEELKVMFDAIDRDHDGVISLRDLKWARDQGKLEQTASDEELQALLEWMDTLEDAYQDHHIHFEEFRTGLILLPPATTLTDLIRHFREKGTPEAKYTATDSASIHALATAAQARP</sequence>
<feature type="compositionally biased region" description="Polar residues" evidence="2">
    <location>
        <begin position="490"/>
        <end position="500"/>
    </location>
</feature>
<dbReference type="AlphaFoldDB" id="A0A2R5G3X3"/>